<dbReference type="InterPro" id="IPR002938">
    <property type="entry name" value="FAD-bd"/>
</dbReference>
<sequence>MLNLKSDVAVIGAGPAGSTTARVIAEHGFDVILVEKDEFPGLNNVCAGGTIKSAIVDAGLSSDIIEKEIQAEKYYFPWGENIIETDDLVTVYRHVFDRCLAEKAVEKGATMLKNHQIKDVSVKNDGVHLFSEKNIIQSKLVVFADGPNTLVYRKFGIGFKPESDNTFVSVTCEVKWENNPFDQCEFHYGENIVPWGYGWVFPRKNTVNVGVGCLYSKLSSNLIDSMNYMLGNYPLTGEKFKEKEILQRSSALIPAAPAKRTFGERTLVVGDAAGMVDPVTGGGIIHAINGGKLAGKICALSLEEEDFSARFLSQYQRMWHKTIDYSWIYHKFLASNVFLYLSRFDRNAYPKLAAITREGIGKLLTNIKHQRT</sequence>
<dbReference type="OrthoDB" id="46008at2157"/>
<dbReference type="PANTHER" id="PTHR42685">
    <property type="entry name" value="GERANYLGERANYL DIPHOSPHATE REDUCTASE"/>
    <property type="match status" value="1"/>
</dbReference>
<keyword evidence="3" id="KW-1185">Reference proteome</keyword>
<proteinExistence type="predicted"/>
<name>A0A062V2C3_9EURY</name>
<dbReference type="PRINTS" id="PR00420">
    <property type="entry name" value="RNGMNOXGNASE"/>
</dbReference>
<reference evidence="2 3" key="1">
    <citation type="journal article" date="2013" name="Nature">
        <title>Anaerobic oxidation of methane coupled to nitrate reduction in a novel archaeal lineage.</title>
        <authorList>
            <person name="Haroon M.F."/>
            <person name="Hu S."/>
            <person name="Shi Y."/>
            <person name="Imelfort M."/>
            <person name="Keller J."/>
            <person name="Hugenholtz P."/>
            <person name="Yuan Z."/>
            <person name="Tyson G.W."/>
        </authorList>
    </citation>
    <scope>NUCLEOTIDE SEQUENCE [LARGE SCALE GENOMIC DNA]</scope>
    <source>
        <strain evidence="2 3">ANME-2d</strain>
    </source>
</reference>
<dbReference type="Pfam" id="PF01494">
    <property type="entry name" value="FAD_binding_3"/>
    <property type="match status" value="1"/>
</dbReference>
<dbReference type="InterPro" id="IPR036188">
    <property type="entry name" value="FAD/NAD-bd_sf"/>
</dbReference>
<dbReference type="InterPro" id="IPR050407">
    <property type="entry name" value="Geranylgeranyl_reductase"/>
</dbReference>
<dbReference type="RefSeq" id="WP_048092680.1">
    <property type="nucleotide sequence ID" value="NZ_JMIY01000007.1"/>
</dbReference>
<dbReference type="GO" id="GO:0016628">
    <property type="term" value="F:oxidoreductase activity, acting on the CH-CH group of donors, NAD or NADP as acceptor"/>
    <property type="evidence" value="ECO:0007669"/>
    <property type="project" value="InterPro"/>
</dbReference>
<gene>
    <name evidence="2" type="ORF">ANME2D_02808</name>
</gene>
<evidence type="ECO:0000313" key="3">
    <source>
        <dbReference type="Proteomes" id="UP000027153"/>
    </source>
</evidence>
<evidence type="ECO:0000259" key="1">
    <source>
        <dbReference type="Pfam" id="PF01494"/>
    </source>
</evidence>
<dbReference type="Proteomes" id="UP000027153">
    <property type="component" value="Unassembled WGS sequence"/>
</dbReference>
<dbReference type="EMBL" id="JMIY01000007">
    <property type="protein sequence ID" value="KCZ70783.1"/>
    <property type="molecule type" value="Genomic_DNA"/>
</dbReference>
<dbReference type="GO" id="GO:0071949">
    <property type="term" value="F:FAD binding"/>
    <property type="evidence" value="ECO:0007669"/>
    <property type="project" value="InterPro"/>
</dbReference>
<accession>A0A062V2C3</accession>
<protein>
    <submittedName>
        <fullName evidence="2">Geranylgeranyl reductase family protein</fullName>
    </submittedName>
</protein>
<evidence type="ECO:0000313" key="2">
    <source>
        <dbReference type="EMBL" id="KCZ70783.1"/>
    </source>
</evidence>
<comment type="caution">
    <text evidence="2">The sequence shown here is derived from an EMBL/GenBank/DDBJ whole genome shotgun (WGS) entry which is preliminary data.</text>
</comment>
<dbReference type="SUPFAM" id="SSF51905">
    <property type="entry name" value="FAD/NAD(P)-binding domain"/>
    <property type="match status" value="1"/>
</dbReference>
<organism evidence="2 3">
    <name type="scientific">Candidatus Methanoperedens nitratireducens</name>
    <dbReference type="NCBI Taxonomy" id="1392998"/>
    <lineage>
        <taxon>Archaea</taxon>
        <taxon>Methanobacteriati</taxon>
        <taxon>Methanobacteriota</taxon>
        <taxon>Stenosarchaea group</taxon>
        <taxon>Methanomicrobia</taxon>
        <taxon>Methanosarcinales</taxon>
        <taxon>ANME-2 cluster</taxon>
        <taxon>Candidatus Methanoperedentaceae</taxon>
        <taxon>Candidatus Methanoperedens</taxon>
    </lineage>
</organism>
<dbReference type="AlphaFoldDB" id="A0A062V2C3"/>
<dbReference type="InterPro" id="IPR011777">
    <property type="entry name" value="Geranylgeranyl_Rdtase_fam"/>
</dbReference>
<dbReference type="PANTHER" id="PTHR42685:SF18">
    <property type="entry name" value="DIGERANYLGERANYLGLYCEROPHOSPHOLIPID REDUCTASE"/>
    <property type="match status" value="1"/>
</dbReference>
<dbReference type="NCBIfam" id="TIGR02032">
    <property type="entry name" value="GG-red-SF"/>
    <property type="match status" value="1"/>
</dbReference>
<dbReference type="Gene3D" id="3.50.50.60">
    <property type="entry name" value="FAD/NAD(P)-binding domain"/>
    <property type="match status" value="1"/>
</dbReference>
<feature type="domain" description="FAD-binding" evidence="1">
    <location>
        <begin position="6"/>
        <end position="305"/>
    </location>
</feature>